<evidence type="ECO:0000313" key="2">
    <source>
        <dbReference type="Proteomes" id="UP000638570"/>
    </source>
</evidence>
<sequence length="137" mass="15061">MLTICKSHFAAGAAPPSGHQEVTVMPAFTTLTAMGIEDVDQISRFKVTARGDHDELKVYFQRPADSCLPASLKFRFPHGNNPEVPAALHKATDELEQILGQGNTDPRAAILHGLEQFERVMEAKMAEIKRRLAKLPA</sequence>
<dbReference type="InterPro" id="IPR020911">
    <property type="entry name" value="UPF0325"/>
</dbReference>
<proteinExistence type="predicted"/>
<evidence type="ECO:0000313" key="1">
    <source>
        <dbReference type="EMBL" id="MBL1379485.1"/>
    </source>
</evidence>
<dbReference type="EMBL" id="JAERTZ010000036">
    <property type="protein sequence ID" value="MBL1379485.1"/>
    <property type="molecule type" value="Genomic_DNA"/>
</dbReference>
<dbReference type="Proteomes" id="UP000638570">
    <property type="component" value="Unassembled WGS sequence"/>
</dbReference>
<comment type="caution">
    <text evidence="1">The sequence shown here is derived from an EMBL/GenBank/DDBJ whole genome shotgun (WGS) entry which is preliminary data.</text>
</comment>
<name>A0ABS1QX74_9GAMM</name>
<reference evidence="2" key="1">
    <citation type="submission" date="2021-01" db="EMBL/GenBank/DDBJ databases">
        <title>Genome public.</title>
        <authorList>
            <person name="Liu C."/>
            <person name="Sun Q."/>
        </authorList>
    </citation>
    <scope>NUCLEOTIDE SEQUENCE [LARGE SCALE GENOMIC DNA]</scope>
    <source>
        <strain evidence="2">CGMCC 1.18722</strain>
    </source>
</reference>
<gene>
    <name evidence="1" type="ORF">JKV55_19470</name>
</gene>
<organism evidence="1 2">
    <name type="scientific">Zobellella iuensis</name>
    <dbReference type="NCBI Taxonomy" id="2803811"/>
    <lineage>
        <taxon>Bacteria</taxon>
        <taxon>Pseudomonadati</taxon>
        <taxon>Pseudomonadota</taxon>
        <taxon>Gammaproteobacteria</taxon>
        <taxon>Aeromonadales</taxon>
        <taxon>Aeromonadaceae</taxon>
        <taxon>Zobellella</taxon>
    </lineage>
</organism>
<keyword evidence="2" id="KW-1185">Reference proteome</keyword>
<dbReference type="Pfam" id="PF11944">
    <property type="entry name" value="DUF3461"/>
    <property type="match status" value="1"/>
</dbReference>
<accession>A0ABS1QX74</accession>
<protein>
    <submittedName>
        <fullName evidence="1">DUF3461 family protein</fullName>
    </submittedName>
</protein>